<reference evidence="2" key="1">
    <citation type="journal article" date="2014" name="Science">
        <title>Ancient hybridizations among the ancestral genomes of bread wheat.</title>
        <authorList>
            <consortium name="International Wheat Genome Sequencing Consortium,"/>
            <person name="Marcussen T."/>
            <person name="Sandve S.R."/>
            <person name="Heier L."/>
            <person name="Spannagl M."/>
            <person name="Pfeifer M."/>
            <person name="Jakobsen K.S."/>
            <person name="Wulff B.B."/>
            <person name="Steuernagel B."/>
            <person name="Mayer K.F."/>
            <person name="Olsen O.A."/>
        </authorList>
    </citation>
    <scope>NUCLEOTIDE SEQUENCE [LARGE SCALE GENOMIC DNA]</scope>
    <source>
        <strain evidence="2">cv. AL8/78</strain>
    </source>
</reference>
<name>A0A453HYY4_AEGTS</name>
<keyword evidence="2" id="KW-1185">Reference proteome</keyword>
<accession>A0A453HYY4</accession>
<reference evidence="1" key="5">
    <citation type="journal article" date="2021" name="G3 (Bethesda)">
        <title>Aegilops tauschii genome assembly Aet v5.0 features greater sequence contiguity and improved annotation.</title>
        <authorList>
            <person name="Wang L."/>
            <person name="Zhu T."/>
            <person name="Rodriguez J.C."/>
            <person name="Deal K.R."/>
            <person name="Dubcovsky J."/>
            <person name="McGuire P.E."/>
            <person name="Lux T."/>
            <person name="Spannagl M."/>
            <person name="Mayer K.F.X."/>
            <person name="Baldrich P."/>
            <person name="Meyers B.C."/>
            <person name="Huo N."/>
            <person name="Gu Y.Q."/>
            <person name="Zhou H."/>
            <person name="Devos K.M."/>
            <person name="Bennetzen J.L."/>
            <person name="Unver T."/>
            <person name="Budak H."/>
            <person name="Gulick P.J."/>
            <person name="Galiba G."/>
            <person name="Kalapos B."/>
            <person name="Nelson D.R."/>
            <person name="Li P."/>
            <person name="You F.M."/>
            <person name="Luo M.C."/>
            <person name="Dvorak J."/>
        </authorList>
    </citation>
    <scope>NUCLEOTIDE SEQUENCE [LARGE SCALE GENOMIC DNA]</scope>
    <source>
        <strain evidence="1">cv. AL8/78</strain>
    </source>
</reference>
<dbReference type="EnsemblPlants" id="AET4Gv20367200.1">
    <property type="protein sequence ID" value="AET4Gv20367200.1"/>
    <property type="gene ID" value="AET4Gv20367200"/>
</dbReference>
<reference evidence="2" key="2">
    <citation type="journal article" date="2017" name="Nat. Plants">
        <title>The Aegilops tauschii genome reveals multiple impacts of transposons.</title>
        <authorList>
            <person name="Zhao G."/>
            <person name="Zou C."/>
            <person name="Li K."/>
            <person name="Wang K."/>
            <person name="Li T."/>
            <person name="Gao L."/>
            <person name="Zhang X."/>
            <person name="Wang H."/>
            <person name="Yang Z."/>
            <person name="Liu X."/>
            <person name="Jiang W."/>
            <person name="Mao L."/>
            <person name="Kong X."/>
            <person name="Jiao Y."/>
            <person name="Jia J."/>
        </authorList>
    </citation>
    <scope>NUCLEOTIDE SEQUENCE [LARGE SCALE GENOMIC DNA]</scope>
    <source>
        <strain evidence="2">cv. AL8/78</strain>
    </source>
</reference>
<dbReference type="Gramene" id="AET4Gv20367200.1">
    <property type="protein sequence ID" value="AET4Gv20367200.1"/>
    <property type="gene ID" value="AET4Gv20367200"/>
</dbReference>
<evidence type="ECO:0000313" key="2">
    <source>
        <dbReference type="Proteomes" id="UP000015105"/>
    </source>
</evidence>
<sequence length="69" mass="7897">MNHLLLACPFARQTWHETLSWLRIPCPPPAHEPSLNNWWQSTSHLAPKPMRKGLASAVLLVPRNDCVFN</sequence>
<evidence type="ECO:0000313" key="1">
    <source>
        <dbReference type="EnsemblPlants" id="AET4Gv20367200.1"/>
    </source>
</evidence>
<proteinExistence type="predicted"/>
<dbReference type="Proteomes" id="UP000015105">
    <property type="component" value="Chromosome 4D"/>
</dbReference>
<protein>
    <recommendedName>
        <fullName evidence="3">Reverse transcriptase zinc-binding domain-containing protein</fullName>
    </recommendedName>
</protein>
<reference evidence="1" key="4">
    <citation type="submission" date="2019-03" db="UniProtKB">
        <authorList>
            <consortium name="EnsemblPlants"/>
        </authorList>
    </citation>
    <scope>IDENTIFICATION</scope>
</reference>
<evidence type="ECO:0008006" key="3">
    <source>
        <dbReference type="Google" id="ProtNLM"/>
    </source>
</evidence>
<organism evidence="1 2">
    <name type="scientific">Aegilops tauschii subsp. strangulata</name>
    <name type="common">Goatgrass</name>
    <dbReference type="NCBI Taxonomy" id="200361"/>
    <lineage>
        <taxon>Eukaryota</taxon>
        <taxon>Viridiplantae</taxon>
        <taxon>Streptophyta</taxon>
        <taxon>Embryophyta</taxon>
        <taxon>Tracheophyta</taxon>
        <taxon>Spermatophyta</taxon>
        <taxon>Magnoliopsida</taxon>
        <taxon>Liliopsida</taxon>
        <taxon>Poales</taxon>
        <taxon>Poaceae</taxon>
        <taxon>BOP clade</taxon>
        <taxon>Pooideae</taxon>
        <taxon>Triticodae</taxon>
        <taxon>Triticeae</taxon>
        <taxon>Triticinae</taxon>
        <taxon>Aegilops</taxon>
    </lineage>
</organism>
<dbReference type="AlphaFoldDB" id="A0A453HYY4"/>
<reference evidence="1" key="3">
    <citation type="journal article" date="2017" name="Nature">
        <title>Genome sequence of the progenitor of the wheat D genome Aegilops tauschii.</title>
        <authorList>
            <person name="Luo M.C."/>
            <person name="Gu Y.Q."/>
            <person name="Puiu D."/>
            <person name="Wang H."/>
            <person name="Twardziok S.O."/>
            <person name="Deal K.R."/>
            <person name="Huo N."/>
            <person name="Zhu T."/>
            <person name="Wang L."/>
            <person name="Wang Y."/>
            <person name="McGuire P.E."/>
            <person name="Liu S."/>
            <person name="Long H."/>
            <person name="Ramasamy R.K."/>
            <person name="Rodriguez J.C."/>
            <person name="Van S.L."/>
            <person name="Yuan L."/>
            <person name="Wang Z."/>
            <person name="Xia Z."/>
            <person name="Xiao L."/>
            <person name="Anderson O.D."/>
            <person name="Ouyang S."/>
            <person name="Liang Y."/>
            <person name="Zimin A.V."/>
            <person name="Pertea G."/>
            <person name="Qi P."/>
            <person name="Bennetzen J.L."/>
            <person name="Dai X."/>
            <person name="Dawson M.W."/>
            <person name="Muller H.G."/>
            <person name="Kugler K."/>
            <person name="Rivarola-Duarte L."/>
            <person name="Spannagl M."/>
            <person name="Mayer K.F.X."/>
            <person name="Lu F.H."/>
            <person name="Bevan M.W."/>
            <person name="Leroy P."/>
            <person name="Li P."/>
            <person name="You F.M."/>
            <person name="Sun Q."/>
            <person name="Liu Z."/>
            <person name="Lyons E."/>
            <person name="Wicker T."/>
            <person name="Salzberg S.L."/>
            <person name="Devos K.M."/>
            <person name="Dvorak J."/>
        </authorList>
    </citation>
    <scope>NUCLEOTIDE SEQUENCE [LARGE SCALE GENOMIC DNA]</scope>
    <source>
        <strain evidence="1">cv. AL8/78</strain>
    </source>
</reference>